<dbReference type="EMBL" id="CM001403">
    <property type="protein sequence ID" value="EHQ29478.1"/>
    <property type="molecule type" value="Genomic_DNA"/>
</dbReference>
<organism evidence="1 2">
    <name type="scientific">Mucilaginibacter paludis DSM 18603</name>
    <dbReference type="NCBI Taxonomy" id="714943"/>
    <lineage>
        <taxon>Bacteria</taxon>
        <taxon>Pseudomonadati</taxon>
        <taxon>Bacteroidota</taxon>
        <taxon>Sphingobacteriia</taxon>
        <taxon>Sphingobacteriales</taxon>
        <taxon>Sphingobacteriaceae</taxon>
        <taxon>Mucilaginibacter</taxon>
    </lineage>
</organism>
<proteinExistence type="predicted"/>
<keyword evidence="2" id="KW-1185">Reference proteome</keyword>
<dbReference type="Gene3D" id="2.60.120.10">
    <property type="entry name" value="Jelly Rolls"/>
    <property type="match status" value="1"/>
</dbReference>
<evidence type="ECO:0000313" key="1">
    <source>
        <dbReference type="EMBL" id="EHQ29478.1"/>
    </source>
</evidence>
<gene>
    <name evidence="1" type="ORF">Mucpa_5406</name>
</gene>
<dbReference type="AlphaFoldDB" id="H1Y9A0"/>
<dbReference type="STRING" id="714943.Mucpa_5406"/>
<evidence type="ECO:0000313" key="2">
    <source>
        <dbReference type="Proteomes" id="UP000002774"/>
    </source>
</evidence>
<dbReference type="InterPro" id="IPR014710">
    <property type="entry name" value="RmlC-like_jellyroll"/>
</dbReference>
<reference evidence="1" key="1">
    <citation type="submission" date="2011-09" db="EMBL/GenBank/DDBJ databases">
        <title>The permanent draft genome of Mucilaginibacter paludis DSM 18603.</title>
        <authorList>
            <consortium name="US DOE Joint Genome Institute (JGI-PGF)"/>
            <person name="Lucas S."/>
            <person name="Han J."/>
            <person name="Lapidus A."/>
            <person name="Bruce D."/>
            <person name="Goodwin L."/>
            <person name="Pitluck S."/>
            <person name="Peters L."/>
            <person name="Kyrpides N."/>
            <person name="Mavromatis K."/>
            <person name="Ivanova N."/>
            <person name="Mikhailova N."/>
            <person name="Held B."/>
            <person name="Detter J.C."/>
            <person name="Tapia R."/>
            <person name="Han C."/>
            <person name="Land M."/>
            <person name="Hauser L."/>
            <person name="Markowitz V."/>
            <person name="Cheng J.-F."/>
            <person name="Hugenholtz P."/>
            <person name="Woyke T."/>
            <person name="Wu D."/>
            <person name="Tindall B."/>
            <person name="Brambilla E."/>
            <person name="Klenk H.-P."/>
            <person name="Eisen J.A."/>
        </authorList>
    </citation>
    <scope>NUCLEOTIDE SEQUENCE [LARGE SCALE GENOMIC DNA]</scope>
    <source>
        <strain evidence="1">DSM 18603</strain>
    </source>
</reference>
<accession>H1Y9A0</accession>
<sequence>MLFLIDKAKILEIYTDTTNIYYKRRILKSSAEFFTFVLMDDVSPLVNYVTKQMPLTKAEEDFLASLLRAKKVRRKQFLDQPGFVSRYRNYVVKGALRTYIIGDDGPRINREVIQSRPVPAGPGDKFIIPYFQQ</sequence>
<dbReference type="Proteomes" id="UP000002774">
    <property type="component" value="Chromosome"/>
</dbReference>
<name>H1Y9A0_9SPHI</name>
<protein>
    <submittedName>
        <fullName evidence="1">Uncharacterized protein</fullName>
    </submittedName>
</protein>
<dbReference type="eggNOG" id="COG0664">
    <property type="taxonomic scope" value="Bacteria"/>
</dbReference>
<dbReference type="HOGENOM" id="CLU_1904363_0_0_10"/>